<feature type="region of interest" description="Disordered" evidence="4">
    <location>
        <begin position="161"/>
        <end position="211"/>
    </location>
</feature>
<dbReference type="GO" id="GO:0051496">
    <property type="term" value="P:positive regulation of stress fiber assembly"/>
    <property type="evidence" value="ECO:0007669"/>
    <property type="project" value="UniProtKB-ARBA"/>
</dbReference>
<dbReference type="GO" id="GO:0051056">
    <property type="term" value="P:regulation of small GTPase mediated signal transduction"/>
    <property type="evidence" value="ECO:0007669"/>
    <property type="project" value="UniProtKB-ARBA"/>
</dbReference>
<dbReference type="SMART" id="SM00325">
    <property type="entry name" value="RhoGEF"/>
    <property type="match status" value="1"/>
</dbReference>
<evidence type="ECO:0000313" key="6">
    <source>
        <dbReference type="EMBL" id="KFP22329.1"/>
    </source>
</evidence>
<feature type="region of interest" description="Disordered" evidence="4">
    <location>
        <begin position="1139"/>
        <end position="1164"/>
    </location>
</feature>
<dbReference type="InterPro" id="IPR035899">
    <property type="entry name" value="DBL_dom_sf"/>
</dbReference>
<dbReference type="Pfam" id="PF19057">
    <property type="entry name" value="PH_19"/>
    <property type="match status" value="1"/>
</dbReference>
<dbReference type="FunFam" id="2.30.29.30:FF:000200">
    <property type="entry name" value="Rho guanine nucleotide exchange factor (GEF) 10-like a"/>
    <property type="match status" value="1"/>
</dbReference>
<dbReference type="PANTHER" id="PTHR12877:SF16">
    <property type="entry name" value="RHO GUANINE NUCLEOTIDE EXCHANGE FACTOR 10-LIKE PROTEIN"/>
    <property type="match status" value="1"/>
</dbReference>
<dbReference type="GO" id="GO:0030036">
    <property type="term" value="P:actin cytoskeleton organization"/>
    <property type="evidence" value="ECO:0007669"/>
    <property type="project" value="TreeGrafter"/>
</dbReference>
<dbReference type="GO" id="GO:0005829">
    <property type="term" value="C:cytosol"/>
    <property type="evidence" value="ECO:0007669"/>
    <property type="project" value="TreeGrafter"/>
</dbReference>
<dbReference type="SUPFAM" id="SSF50729">
    <property type="entry name" value="PH domain-like"/>
    <property type="match status" value="1"/>
</dbReference>
<sequence>MASSELPPHPAVGDHLALDTPSPLPQGEEDLGEAFDFEDSEEEEEEEEEEDSAAEPSGEAVLRAPPRRRRAASSSGDGLLPETPEGVLLDPLSCRLPVGVSNGEAGGDPRVGAQTWKRKSSRRGERFEFPAVEDDVIYDDVPCETLHFSAGLIYEEVQRGEEPRAGEDLGWSSSEFESYSEDSGEDTKPEAEPAKQRASFQPKLSPDLNRLKERYARTKRDILALRVGGRDMQELKQKYDWKMTQLMKAAKSGTKDGLEKTKIAVMRKVTFLHRKEAPGDSEEEDTGFLEVTVSDMKHPPPELGPMPEGLSPQQVVRRHILGSIVQSERSYVDSLKRILQDYRNPLMEMEPKVLSARKCQVVFFRLKEILQCHSMFQIALASRVAEWDSAEKIGDLFVASFSKSMVLDVYSDYVNNFTTAMSLIKKACLTKPAFLDFLKKRQMASADRVTLYGLMVKPIQRFPQFILLLQDMLKNTPKGHADRLSLQLALTELETLAEKLNEQKRLADQVAEIQQLSKSISDRSSLNKLLSSGQRQLLLCETLTETVYGDRGQLIKSKERKVFLLNDMLVCANINFKPVNPGGQLEISSLVPLGPKYVLKWSTALPQVQVVEVGQESGAYDKDNVVIHNAGAKKHVPAGQASHNKVYLGPPRLFQELQDLQKDLAVVEQITLLISTLHGTYQNLNMTVAQDWCLALQRMMKVKEEEIHSANKCRLRLLLPGKPDKSGRPISVMVVFITPNPLSKISWVNRLHLAKIGLREENQPGWLCPDEDKKSKAPFWCPILSCHMPAFSSKALDLQVRAMANLFSTPPQYLLPLYFHLFWGIKTEIPRWNGLDGLAKLVEIFSLNRAMPRTVKSFPVASPVLCMEYIPEAGEGEPLGTQEPQLTTEQPPTSPHPTVCLGLRDGSIAIYGSVDMGTQCLLTCKSPGMQPVLCLKHSPEYLFAGLQDGTVAAYPRSNGGKGSILQNEPQEGFGDGLVSVSSAQARVGSLWSPSHAVPLLISFLQFPFWQQTFEAHPDAEASVTHMIKAGSGVWMAFSSGSSIRLFHTETLEHLQEINIATRTTFVLPGQKHVRVTSLLICQGSLWVGTDQGIIVLLPVPRLEGIPKITGKGMVSLNGHGGPVEFLAVALSTLAPDVLKGDQEEEEEGEEEKPPDLDGPPPREMRKKGILLQYRLRSTSHLPGQLLSVREAPVGGTPAHTEEDGSIYEMADDPDVWVRSRPCARDAPRKEISSVAIVSGGRGYRNFNAESPRRGSDADSTLLIWQVPLML</sequence>
<dbReference type="FunFam" id="1.20.900.10:FF:000003">
    <property type="entry name" value="Rho guanine nucleotide exchange factor 10 like"/>
    <property type="match status" value="1"/>
</dbReference>
<dbReference type="Pfam" id="PF19056">
    <property type="entry name" value="WD40_2"/>
    <property type="match status" value="1"/>
</dbReference>
<dbReference type="STRING" id="188379.A0A091JMV2"/>
<dbReference type="InterPro" id="IPR036322">
    <property type="entry name" value="WD40_repeat_dom_sf"/>
</dbReference>
<evidence type="ECO:0000313" key="7">
    <source>
        <dbReference type="Proteomes" id="UP000053119"/>
    </source>
</evidence>
<dbReference type="PROSITE" id="PS50010">
    <property type="entry name" value="DH_2"/>
    <property type="match status" value="1"/>
</dbReference>
<dbReference type="Proteomes" id="UP000053119">
    <property type="component" value="Unassembled WGS sequence"/>
</dbReference>
<evidence type="ECO:0000259" key="5">
    <source>
        <dbReference type="PROSITE" id="PS50010"/>
    </source>
</evidence>
<dbReference type="InterPro" id="IPR011993">
    <property type="entry name" value="PH-like_dom_sf"/>
</dbReference>
<feature type="compositionally biased region" description="Basic and acidic residues" evidence="4">
    <location>
        <begin position="1151"/>
        <end position="1163"/>
    </location>
</feature>
<name>A0A091JMV2_EGRGA</name>
<dbReference type="GO" id="GO:0032933">
    <property type="term" value="P:SREBP signaling pathway"/>
    <property type="evidence" value="ECO:0007669"/>
    <property type="project" value="TreeGrafter"/>
</dbReference>
<evidence type="ECO:0000256" key="1">
    <source>
        <dbReference type="ARBA" id="ARBA00022553"/>
    </source>
</evidence>
<gene>
    <name evidence="6" type="ORF">Z169_14477</name>
</gene>
<dbReference type="GO" id="GO:0005085">
    <property type="term" value="F:guanyl-nucleotide exchange factor activity"/>
    <property type="evidence" value="ECO:0007669"/>
    <property type="project" value="UniProtKB-KW"/>
</dbReference>
<feature type="domain" description="DH" evidence="5">
    <location>
        <begin position="316"/>
        <end position="503"/>
    </location>
</feature>
<dbReference type="SUPFAM" id="SSF48065">
    <property type="entry name" value="DBL homology domain (DH-domain)"/>
    <property type="match status" value="1"/>
</dbReference>
<dbReference type="SUPFAM" id="SSF50978">
    <property type="entry name" value="WD40 repeat-like"/>
    <property type="match status" value="1"/>
</dbReference>
<proteinExistence type="predicted"/>
<feature type="region of interest" description="Disordered" evidence="4">
    <location>
        <begin position="1"/>
        <end position="124"/>
    </location>
</feature>
<dbReference type="AlphaFoldDB" id="A0A091JMV2"/>
<keyword evidence="1" id="KW-0597">Phosphoprotein</keyword>
<keyword evidence="3" id="KW-0175">Coiled coil</keyword>
<dbReference type="Gene3D" id="1.20.900.10">
    <property type="entry name" value="Dbl homology (DH) domain"/>
    <property type="match status" value="1"/>
</dbReference>
<accession>A0A091JMV2</accession>
<evidence type="ECO:0000256" key="2">
    <source>
        <dbReference type="ARBA" id="ARBA00022658"/>
    </source>
</evidence>
<feature type="compositionally biased region" description="Basic and acidic residues" evidence="4">
    <location>
        <begin position="185"/>
        <end position="195"/>
    </location>
</feature>
<dbReference type="PANTHER" id="PTHR12877">
    <property type="entry name" value="RHO GUANINE NUCLEOTIDE EXCHANGE FACTOR"/>
    <property type="match status" value="1"/>
</dbReference>
<dbReference type="CDD" id="cd00160">
    <property type="entry name" value="RhoGEF"/>
    <property type="match status" value="1"/>
</dbReference>
<evidence type="ECO:0000256" key="4">
    <source>
        <dbReference type="SAM" id="MobiDB-lite"/>
    </source>
</evidence>
<dbReference type="InterPro" id="IPR039919">
    <property type="entry name" value="ARHGEF10/ARHGEF17"/>
</dbReference>
<keyword evidence="2" id="KW-0344">Guanine-nucleotide releasing factor</keyword>
<feature type="coiled-coil region" evidence="3">
    <location>
        <begin position="483"/>
        <end position="516"/>
    </location>
</feature>
<protein>
    <submittedName>
        <fullName evidence="6">Rho guanine nucleotide exchange factor 10-like</fullName>
    </submittedName>
</protein>
<dbReference type="Pfam" id="PF00621">
    <property type="entry name" value="RhoGEF"/>
    <property type="match status" value="1"/>
</dbReference>
<feature type="compositionally biased region" description="Acidic residues" evidence="4">
    <location>
        <begin position="27"/>
        <end position="53"/>
    </location>
</feature>
<evidence type="ECO:0000256" key="3">
    <source>
        <dbReference type="SAM" id="Coils"/>
    </source>
</evidence>
<keyword evidence="7" id="KW-1185">Reference proteome</keyword>
<dbReference type="EMBL" id="KK502299">
    <property type="protein sequence ID" value="KFP22329.1"/>
    <property type="molecule type" value="Genomic_DNA"/>
</dbReference>
<dbReference type="InterPro" id="IPR000219">
    <property type="entry name" value="DH_dom"/>
</dbReference>
<dbReference type="Gene3D" id="2.30.29.30">
    <property type="entry name" value="Pleckstrin-homology domain (PH domain)/Phosphotyrosine-binding domain (PTB)"/>
    <property type="match status" value="1"/>
</dbReference>
<organism evidence="6 7">
    <name type="scientific">Egretta garzetta</name>
    <name type="common">Little egret</name>
    <dbReference type="NCBI Taxonomy" id="188379"/>
    <lineage>
        <taxon>Eukaryota</taxon>
        <taxon>Metazoa</taxon>
        <taxon>Chordata</taxon>
        <taxon>Craniata</taxon>
        <taxon>Vertebrata</taxon>
        <taxon>Euteleostomi</taxon>
        <taxon>Archelosauria</taxon>
        <taxon>Archosauria</taxon>
        <taxon>Dinosauria</taxon>
        <taxon>Saurischia</taxon>
        <taxon>Theropoda</taxon>
        <taxon>Coelurosauria</taxon>
        <taxon>Aves</taxon>
        <taxon>Neognathae</taxon>
        <taxon>Neoaves</taxon>
        <taxon>Aequornithes</taxon>
        <taxon>Pelecaniformes</taxon>
        <taxon>Ardeidae</taxon>
        <taxon>Egretta</taxon>
    </lineage>
</organism>
<reference evidence="6 7" key="1">
    <citation type="submission" date="2014-04" db="EMBL/GenBank/DDBJ databases">
        <title>Genome evolution of avian class.</title>
        <authorList>
            <person name="Zhang G."/>
            <person name="Li C."/>
        </authorList>
    </citation>
    <scope>NUCLEOTIDE SEQUENCE [LARGE SCALE GENOMIC DNA]</scope>
    <source>
        <strain evidence="6">BGI_Z169</strain>
    </source>
</reference>